<dbReference type="PANTHER" id="PTHR32552:SF81">
    <property type="entry name" value="TONB-DEPENDENT OUTER MEMBRANE RECEPTOR"/>
    <property type="match status" value="1"/>
</dbReference>
<evidence type="ECO:0000256" key="2">
    <source>
        <dbReference type="ARBA" id="ARBA00022448"/>
    </source>
</evidence>
<feature type="domain" description="TonB-dependent receptor plug" evidence="14">
    <location>
        <begin position="36"/>
        <end position="142"/>
    </location>
</feature>
<dbReference type="InterPro" id="IPR012910">
    <property type="entry name" value="Plug_dom"/>
</dbReference>
<reference evidence="15" key="2">
    <citation type="submission" date="2020-09" db="EMBL/GenBank/DDBJ databases">
        <authorList>
            <person name="Sun Q."/>
            <person name="Kim S."/>
        </authorList>
    </citation>
    <scope>NUCLEOTIDE SEQUENCE</scope>
    <source>
        <strain evidence="15">KCTC 32255</strain>
    </source>
</reference>
<evidence type="ECO:0000256" key="5">
    <source>
        <dbReference type="ARBA" id="ARBA00022692"/>
    </source>
</evidence>
<evidence type="ECO:0000256" key="8">
    <source>
        <dbReference type="ARBA" id="ARBA00023077"/>
    </source>
</evidence>
<dbReference type="PANTHER" id="PTHR32552">
    <property type="entry name" value="FERRICHROME IRON RECEPTOR-RELATED"/>
    <property type="match status" value="1"/>
</dbReference>
<evidence type="ECO:0000256" key="12">
    <source>
        <dbReference type="RuleBase" id="RU003357"/>
    </source>
</evidence>
<keyword evidence="9 11" id="KW-0472">Membrane</keyword>
<accession>A0A918PCF7</accession>
<evidence type="ECO:0000256" key="1">
    <source>
        <dbReference type="ARBA" id="ARBA00004571"/>
    </source>
</evidence>
<protein>
    <submittedName>
        <fullName evidence="15">TonB-dependent receptor</fullName>
    </submittedName>
</protein>
<dbReference type="GO" id="GO:0006826">
    <property type="term" value="P:iron ion transport"/>
    <property type="evidence" value="ECO:0007669"/>
    <property type="project" value="UniProtKB-KW"/>
</dbReference>
<dbReference type="GO" id="GO:0009279">
    <property type="term" value="C:cell outer membrane"/>
    <property type="evidence" value="ECO:0007669"/>
    <property type="project" value="UniProtKB-SubCell"/>
</dbReference>
<keyword evidence="10 11" id="KW-0998">Cell outer membrane</keyword>
<keyword evidence="4" id="KW-0410">Iron transport</keyword>
<dbReference type="AlphaFoldDB" id="A0A918PCF7"/>
<name>A0A918PCF7_9SPHN</name>
<evidence type="ECO:0000256" key="9">
    <source>
        <dbReference type="ARBA" id="ARBA00023136"/>
    </source>
</evidence>
<dbReference type="EMBL" id="BMZA01000002">
    <property type="protein sequence ID" value="GGY98295.1"/>
    <property type="molecule type" value="Genomic_DNA"/>
</dbReference>
<comment type="similarity">
    <text evidence="11 12">Belongs to the TonB-dependent receptor family.</text>
</comment>
<evidence type="ECO:0000259" key="14">
    <source>
        <dbReference type="Pfam" id="PF07715"/>
    </source>
</evidence>
<keyword evidence="8 12" id="KW-0798">TonB box</keyword>
<evidence type="ECO:0000256" key="7">
    <source>
        <dbReference type="ARBA" id="ARBA00023065"/>
    </source>
</evidence>
<dbReference type="InterPro" id="IPR036942">
    <property type="entry name" value="Beta-barrel_TonB_sf"/>
</dbReference>
<reference evidence="15" key="1">
    <citation type="journal article" date="2014" name="Int. J. Syst. Evol. Microbiol.">
        <title>Complete genome sequence of Corynebacterium casei LMG S-19264T (=DSM 44701T), isolated from a smear-ripened cheese.</title>
        <authorList>
            <consortium name="US DOE Joint Genome Institute (JGI-PGF)"/>
            <person name="Walter F."/>
            <person name="Albersmeier A."/>
            <person name="Kalinowski J."/>
            <person name="Ruckert C."/>
        </authorList>
    </citation>
    <scope>NUCLEOTIDE SEQUENCE</scope>
    <source>
        <strain evidence="15">KCTC 32255</strain>
    </source>
</reference>
<dbReference type="PROSITE" id="PS52016">
    <property type="entry name" value="TONB_DEPENDENT_REC_3"/>
    <property type="match status" value="1"/>
</dbReference>
<dbReference type="Proteomes" id="UP000648075">
    <property type="component" value="Unassembled WGS sequence"/>
</dbReference>
<keyword evidence="15" id="KW-0675">Receptor</keyword>
<dbReference type="SUPFAM" id="SSF56935">
    <property type="entry name" value="Porins"/>
    <property type="match status" value="1"/>
</dbReference>
<keyword evidence="3 11" id="KW-1134">Transmembrane beta strand</keyword>
<keyword evidence="6" id="KW-0408">Iron</keyword>
<dbReference type="InterPro" id="IPR039426">
    <property type="entry name" value="TonB-dep_rcpt-like"/>
</dbReference>
<feature type="domain" description="TonB-dependent receptor-like beta-barrel" evidence="13">
    <location>
        <begin position="276"/>
        <end position="801"/>
    </location>
</feature>
<evidence type="ECO:0000313" key="16">
    <source>
        <dbReference type="Proteomes" id="UP000648075"/>
    </source>
</evidence>
<keyword evidence="16" id="KW-1185">Reference proteome</keyword>
<evidence type="ECO:0000313" key="15">
    <source>
        <dbReference type="EMBL" id="GGY98295.1"/>
    </source>
</evidence>
<proteinExistence type="inferred from homology"/>
<evidence type="ECO:0000256" key="11">
    <source>
        <dbReference type="PROSITE-ProRule" id="PRU01360"/>
    </source>
</evidence>
<comment type="subcellular location">
    <subcellularLocation>
        <location evidence="1 11">Cell outer membrane</location>
        <topology evidence="1 11">Multi-pass membrane protein</topology>
    </subcellularLocation>
</comment>
<evidence type="ECO:0000256" key="10">
    <source>
        <dbReference type="ARBA" id="ARBA00023237"/>
    </source>
</evidence>
<dbReference type="Gene3D" id="2.40.170.20">
    <property type="entry name" value="TonB-dependent receptor, beta-barrel domain"/>
    <property type="match status" value="2"/>
</dbReference>
<evidence type="ECO:0000259" key="13">
    <source>
        <dbReference type="Pfam" id="PF00593"/>
    </source>
</evidence>
<organism evidence="15 16">
    <name type="scientific">Novosphingobium colocasiae</name>
    <dbReference type="NCBI Taxonomy" id="1256513"/>
    <lineage>
        <taxon>Bacteria</taxon>
        <taxon>Pseudomonadati</taxon>
        <taxon>Pseudomonadota</taxon>
        <taxon>Alphaproteobacteria</taxon>
        <taxon>Sphingomonadales</taxon>
        <taxon>Sphingomonadaceae</taxon>
        <taxon>Novosphingobium</taxon>
    </lineage>
</organism>
<dbReference type="Pfam" id="PF00593">
    <property type="entry name" value="TonB_dep_Rec_b-barrel"/>
    <property type="match status" value="1"/>
</dbReference>
<gene>
    <name evidence="15" type="ORF">GCM10011614_11790</name>
</gene>
<evidence type="ECO:0000256" key="6">
    <source>
        <dbReference type="ARBA" id="ARBA00023004"/>
    </source>
</evidence>
<sequence length="837" mass="90883">MLGTFVAALVAPAAAQAQDEGGEIVVTANKREQNLNDVGLTITAIGGAALQERGITSLADVASAIPGLAFAPSNTGTPILTLRGVGFNESSLGVYPAVSVYVDQVPQPFPALAAHSAFDVQRIEVLKGPQGTLFGQNSTGGAINYIANKPTDTFQAGGDISYGRFNAIEANAFLSGPLTENVRARLAMNGRHMDDWQYSATRDDGNGHQSYIAGRFILDADLGNLKLEGMLSGWRDKSQPQAQQLVGIRVQNWSAEREARHPFYLNPTWSGGNPRIADWSTLVRDPGLSPASSTLPYGFGPESTWGENNLDPFGNRRMWQGSLRADLDLSGMTLTSITSYADFKQRQGIDGDGMKQVTYDLEKSDGYIHSFSQELRLSNDQTGAFRWMVGGNYEKSTTFEDQGLRYFDNTSHDSSLFFINYSGVTNKQKIENIAAFTNLEFDVSPSLTLKAAARYTSSKNRNALISYTTENGNVNKFFNYLGALLNGVTSDYYNENGVPTDAAGNPLPLPFTPITPDQNYTLNSSFMPGEVFRGNLKEDNVSWRVGVDYKVNPDVLLYANVSRGYKAGSFPSLAAANAVALRPVNQEYVTAFEAGFKASMFDRVVQLNAAGFYMDYRDKQVRGRLLDPIFGGLETLVNIPKSRIAGFEADVTVRPTSGLTLSGAVTYLSSKILKSPEPPKNYNVLGTADNFVGDPLPFTPEWSGSVNLDYRYETSGGLTPFIGVSVSARTKADSQLGSERMDYLGLKGESPCQTATDGTDVCFLAPGVKNPFMLNGYATVDGRVGVEGKDGAWKLMFWAKNMFNKYYWTNVISSADSAARFAGMPATYGLTIAMKVQ</sequence>
<evidence type="ECO:0000256" key="3">
    <source>
        <dbReference type="ARBA" id="ARBA00022452"/>
    </source>
</evidence>
<comment type="caution">
    <text evidence="15">The sequence shown here is derived from an EMBL/GenBank/DDBJ whole genome shotgun (WGS) entry which is preliminary data.</text>
</comment>
<keyword evidence="7" id="KW-0406">Ion transport</keyword>
<evidence type="ECO:0000256" key="4">
    <source>
        <dbReference type="ARBA" id="ARBA00022496"/>
    </source>
</evidence>
<keyword evidence="5 11" id="KW-0812">Transmembrane</keyword>
<dbReference type="Pfam" id="PF07715">
    <property type="entry name" value="Plug"/>
    <property type="match status" value="1"/>
</dbReference>
<dbReference type="InterPro" id="IPR000531">
    <property type="entry name" value="Beta-barrel_TonB"/>
</dbReference>
<keyword evidence="2 11" id="KW-0813">Transport</keyword>